<keyword evidence="3" id="KW-1185">Reference proteome</keyword>
<accession>A0ABY8IGZ6</accession>
<reference evidence="2" key="2">
    <citation type="journal article" date="2023" name="MicrobiologyOpen">
        <title>Genomics of the tumorigenes clade of the family Rhizobiaceae and description of Rhizobium rhododendri sp. nov.</title>
        <authorList>
            <person name="Kuzmanovic N."/>
            <person name="diCenzo G.C."/>
            <person name="Bunk B."/>
            <person name="Sproeer C."/>
            <person name="Fruehling A."/>
            <person name="Neumann-Schaal M."/>
            <person name="Overmann J."/>
            <person name="Smalla K."/>
        </authorList>
    </citation>
    <scope>NUCLEOTIDE SEQUENCE</scope>
    <source>
        <strain evidence="2">Rho-6.2</strain>
    </source>
</reference>
<feature type="compositionally biased region" description="Basic and acidic residues" evidence="1">
    <location>
        <begin position="400"/>
        <end position="409"/>
    </location>
</feature>
<dbReference type="RefSeq" id="WP_142823800.1">
    <property type="nucleotide sequence ID" value="NZ_CP117267.1"/>
</dbReference>
<dbReference type="InterPro" id="IPR021445">
    <property type="entry name" value="DUF3095"/>
</dbReference>
<feature type="region of interest" description="Disordered" evidence="1">
    <location>
        <begin position="390"/>
        <end position="409"/>
    </location>
</feature>
<sequence length="409" mass="44086">MDDLTHDAFFSALPVFTRFEGVTDDGNYRPLPDDWYLALADIVSSTEAIAAGRYKAVNMAGASVISAVLNALGRADYPFVFGGDGACIAIPSSGLDRTRQALASVQSFVAADLHLSLRCALVPMADIRAQGMDVRVARFSPTDFVSYAMFAGGGTTWAEAQMKAGNYGVEADQTQMRPDLTGLSCRWNPIEARNGEIVSVIAVPDVRGHGLEFQSLVAGIIAIAAEQGRDGHPVPVDGPELGLALGGVADEARATASDRRILRRKLAIAAQIGLTIALHKLRLTLGSFDARRYKRDVAANSDFRKFDDGLKMTIDLDADRLARLEKILKEAEAKGICRYGLHRQASALMTCFVPTPLSRDHMHFIDGANGGYAMAAADLRASRSLAPRCPPEAGRLLHRARSDTVRQEE</sequence>
<proteinExistence type="predicted"/>
<organism evidence="2 3">
    <name type="scientific">Rhizobium rhododendri</name>
    <dbReference type="NCBI Taxonomy" id="2506430"/>
    <lineage>
        <taxon>Bacteria</taxon>
        <taxon>Pseudomonadati</taxon>
        <taxon>Pseudomonadota</taxon>
        <taxon>Alphaproteobacteria</taxon>
        <taxon>Hyphomicrobiales</taxon>
        <taxon>Rhizobiaceae</taxon>
        <taxon>Rhizobium/Agrobacterium group</taxon>
        <taxon>Rhizobium</taxon>
    </lineage>
</organism>
<reference evidence="2" key="1">
    <citation type="journal article" date="2019" name="Phytopathology">
        <title>A Novel Group of Rhizobium tumorigenes-Like Agrobacteria Associated with Crown Gall Disease of Rhododendron and Blueberry.</title>
        <authorList>
            <person name="Kuzmanovic N."/>
            <person name="Behrens P."/>
            <person name="Idczak E."/>
            <person name="Wagner S."/>
            <person name="Gotz M."/>
            <person name="Sproer C."/>
            <person name="Bunk B."/>
            <person name="Overmann J."/>
            <person name="Smalla K."/>
        </authorList>
    </citation>
    <scope>NUCLEOTIDE SEQUENCE</scope>
    <source>
        <strain evidence="2">Rho-6.2</strain>
    </source>
</reference>
<dbReference type="Pfam" id="PF11294">
    <property type="entry name" value="DUF3095"/>
    <property type="match status" value="1"/>
</dbReference>
<evidence type="ECO:0000313" key="2">
    <source>
        <dbReference type="EMBL" id="WFS22917.1"/>
    </source>
</evidence>
<evidence type="ECO:0000313" key="3">
    <source>
        <dbReference type="Proteomes" id="UP000318939"/>
    </source>
</evidence>
<name>A0ABY8IGZ6_9HYPH</name>
<gene>
    <name evidence="2" type="ORF">PR018_17670</name>
</gene>
<dbReference type="Proteomes" id="UP000318939">
    <property type="component" value="Chromosome"/>
</dbReference>
<evidence type="ECO:0000256" key="1">
    <source>
        <dbReference type="SAM" id="MobiDB-lite"/>
    </source>
</evidence>
<protein>
    <submittedName>
        <fullName evidence="2">DUF3095 domain-containing protein</fullName>
    </submittedName>
</protein>
<dbReference type="EMBL" id="CP117267">
    <property type="protein sequence ID" value="WFS22917.1"/>
    <property type="molecule type" value="Genomic_DNA"/>
</dbReference>